<feature type="chain" id="PRO_5016372502" description="Lipoprotein" evidence="1">
    <location>
        <begin position="20"/>
        <end position="771"/>
    </location>
</feature>
<evidence type="ECO:0008006" key="4">
    <source>
        <dbReference type="Google" id="ProtNLM"/>
    </source>
</evidence>
<evidence type="ECO:0000313" key="2">
    <source>
        <dbReference type="EMBL" id="SQH77308.1"/>
    </source>
</evidence>
<dbReference type="PROSITE" id="PS51257">
    <property type="entry name" value="PROKAR_LIPOPROTEIN"/>
    <property type="match status" value="1"/>
</dbReference>
<protein>
    <recommendedName>
        <fullName evidence="4">Lipoprotein</fullName>
    </recommendedName>
</protein>
<organism evidence="2 3">
    <name type="scientific">Shewanella benthica</name>
    <dbReference type="NCBI Taxonomy" id="43661"/>
    <lineage>
        <taxon>Bacteria</taxon>
        <taxon>Pseudomonadati</taxon>
        <taxon>Pseudomonadota</taxon>
        <taxon>Gammaproteobacteria</taxon>
        <taxon>Alteromonadales</taxon>
        <taxon>Shewanellaceae</taxon>
        <taxon>Shewanella</taxon>
    </lineage>
</organism>
<evidence type="ECO:0000256" key="1">
    <source>
        <dbReference type="SAM" id="SignalP"/>
    </source>
</evidence>
<evidence type="ECO:0000313" key="3">
    <source>
        <dbReference type="Proteomes" id="UP000250123"/>
    </source>
</evidence>
<reference evidence="3" key="1">
    <citation type="submission" date="2018-06" db="EMBL/GenBank/DDBJ databases">
        <authorList>
            <person name="Cea G.-C."/>
            <person name="William W."/>
        </authorList>
    </citation>
    <scope>NUCLEOTIDE SEQUENCE [LARGE SCALE GENOMIC DNA]</scope>
    <source>
        <strain evidence="3">DB21MT-2</strain>
    </source>
</reference>
<feature type="signal peptide" evidence="1">
    <location>
        <begin position="1"/>
        <end position="19"/>
    </location>
</feature>
<dbReference type="KEGG" id="sbk:SHEWBE_3345"/>
<proteinExistence type="predicted"/>
<dbReference type="InterPro" id="IPR013783">
    <property type="entry name" value="Ig-like_fold"/>
</dbReference>
<name>A0A330M596_9GAMM</name>
<dbReference type="Proteomes" id="UP000250123">
    <property type="component" value="Chromosome SHEWBE"/>
</dbReference>
<sequence>MKLPRKPRCSILAMFTALAACIPMAASALSGAIFTTTDDGGIVNENVRYTSKLEVYLDGGPRMNAPASAAALPDGNYYFQVTDPSGKDLLSRDHISCREIKIENGVITEYPGGSGLNFVKKQGSWQAVSCTQYPTNGNKTMAVHEFNPDIDHGGSPLYAMVIQLYPYDDTPNKGGVYKAWITPVDAYDPVNDFDNSGGMGAANQPNQEGYQAGNFHGFIPRYAKTDNFKVKEKKPQFGIIAVRNYHDANLNCRLDLGEKFIWQWEYGIEDGLGVRNADSTNDESGGDPSTILLKEALGQLNDTWILDHFRWTEAKDKNLNSDYFTTSGYVHAYQPFTSLNSGPEDPNLWDGDDVNDYIARFTMVMPCPDLFDDGLGPQTANEFSSFIAADLGVVASTNSDPQITLTLGQVGFAEIDVTKIFDTNGNGMQDQGEVGLANWPVRLIYAPSLLESNGGPIPDSIGSVATPVLYQELVDRFGLTSDPLLVAGIANRVTDNEGKLTFQVLLPNGYGDAPLTQYPTDNYRVEEATAAGWIATSTVMVDFDVRSEASGSDGRLTPIMGNAYLDDSNTPFSGVDFTNICFNEVSFGTKGYWHNKNGLGEMMTDFITSYINTLDPYNSETSYFGKGDEPFDGMFTNGDPVAAAYQNDSISAGVSAGAGTPKAEVSHFLIDSNGGGDPKEQLAQQLLAFLFNIEYRLGGDAMVMLSGGGTMSTADIVAAAITAWQGANAADQDHYKTLLDTFNNMKVADGNGVKFVPSDPESCPPLPNGFE</sequence>
<dbReference type="AlphaFoldDB" id="A0A330M596"/>
<gene>
    <name evidence="2" type="ORF">SHEWBE_3345</name>
</gene>
<dbReference type="EMBL" id="LS483452">
    <property type="protein sequence ID" value="SQH77308.1"/>
    <property type="molecule type" value="Genomic_DNA"/>
</dbReference>
<accession>A0A330M596</accession>
<dbReference type="OrthoDB" id="6243098at2"/>
<keyword evidence="1" id="KW-0732">Signal</keyword>
<dbReference type="RefSeq" id="WP_112353237.1">
    <property type="nucleotide sequence ID" value="NZ_LS483452.1"/>
</dbReference>
<dbReference type="Gene3D" id="2.60.40.10">
    <property type="entry name" value="Immunoglobulins"/>
    <property type="match status" value="1"/>
</dbReference>